<reference evidence="3 4" key="1">
    <citation type="submission" date="2022-12" db="EMBL/GenBank/DDBJ databases">
        <title>Chromosome-level genome of Tegillarca granosa.</title>
        <authorList>
            <person name="Kim J."/>
        </authorList>
    </citation>
    <scope>NUCLEOTIDE SEQUENCE [LARGE SCALE GENOMIC DNA]</scope>
    <source>
        <strain evidence="3">Teg-2019</strain>
        <tissue evidence="3">Adductor muscle</tissue>
    </source>
</reference>
<organism evidence="3 4">
    <name type="scientific">Tegillarca granosa</name>
    <name type="common">Malaysian cockle</name>
    <name type="synonym">Anadara granosa</name>
    <dbReference type="NCBI Taxonomy" id="220873"/>
    <lineage>
        <taxon>Eukaryota</taxon>
        <taxon>Metazoa</taxon>
        <taxon>Spiralia</taxon>
        <taxon>Lophotrochozoa</taxon>
        <taxon>Mollusca</taxon>
        <taxon>Bivalvia</taxon>
        <taxon>Autobranchia</taxon>
        <taxon>Pteriomorphia</taxon>
        <taxon>Arcoida</taxon>
        <taxon>Arcoidea</taxon>
        <taxon>Arcidae</taxon>
        <taxon>Tegillarca</taxon>
    </lineage>
</organism>
<evidence type="ECO:0000256" key="1">
    <source>
        <dbReference type="SAM" id="Coils"/>
    </source>
</evidence>
<feature type="compositionally biased region" description="Low complexity" evidence="2">
    <location>
        <begin position="228"/>
        <end position="245"/>
    </location>
</feature>
<feature type="compositionally biased region" description="Basic and acidic residues" evidence="2">
    <location>
        <begin position="246"/>
        <end position="261"/>
    </location>
</feature>
<name>A0ABQ9EGA5_TEGGR</name>
<evidence type="ECO:0000256" key="2">
    <source>
        <dbReference type="SAM" id="MobiDB-lite"/>
    </source>
</evidence>
<sequence>YIENERNKLISFITSIYQFFSASQDFSRWAAGEENRAIQDVINQMSELNLSWTEVQREFSEHLKEYRQMLEMVLEGEKNVIQAKNNLKATVEEMRVLENKLSQAERSKDLAQLEVSDRIRENEATKMIRLKEGLVRISDAYIEMGKKCSTLFQAQREIALEIPDVHGQDLEEIKYTGSGTTQLYVQQARERVKQYKCQSFRFSFPVSQTSHPEPGAPPPYCTTDEYLNRSQDSSDNSRLSLSYSHDQSHDQSQDQSHDHSSNSRLSNSQDQLHNRSYSPLYPNVPSISDDLDNGDLTSAMGAAKLN</sequence>
<feature type="coiled-coil region" evidence="1">
    <location>
        <begin position="80"/>
        <end position="114"/>
    </location>
</feature>
<proteinExistence type="predicted"/>
<dbReference type="PANTHER" id="PTHR31962:SF1">
    <property type="entry name" value="SPHINGOLIPID LONG CHAIN BASE-RESPONSIVE PROTEIN PIL1"/>
    <property type="match status" value="1"/>
</dbReference>
<accession>A0ABQ9EGA5</accession>
<feature type="region of interest" description="Disordered" evidence="2">
    <location>
        <begin position="206"/>
        <end position="292"/>
    </location>
</feature>
<gene>
    <name evidence="3" type="ORF">KUTeg_017910</name>
</gene>
<evidence type="ECO:0000313" key="3">
    <source>
        <dbReference type="EMBL" id="KAJ8304327.1"/>
    </source>
</evidence>
<protein>
    <submittedName>
        <fullName evidence="3">Uncharacterized protein</fullName>
    </submittedName>
</protein>
<keyword evidence="1" id="KW-0175">Coiled coil</keyword>
<keyword evidence="4" id="KW-1185">Reference proteome</keyword>
<dbReference type="InterPro" id="IPR028245">
    <property type="entry name" value="PIL1/LSP1"/>
</dbReference>
<evidence type="ECO:0000313" key="4">
    <source>
        <dbReference type="Proteomes" id="UP001217089"/>
    </source>
</evidence>
<dbReference type="Gene3D" id="1.20.1270.60">
    <property type="entry name" value="Arfaptin homology (AH) domain/BAR domain"/>
    <property type="match status" value="1"/>
</dbReference>
<dbReference type="EMBL" id="JARBDR010000903">
    <property type="protein sequence ID" value="KAJ8304327.1"/>
    <property type="molecule type" value="Genomic_DNA"/>
</dbReference>
<dbReference type="Proteomes" id="UP001217089">
    <property type="component" value="Unassembled WGS sequence"/>
</dbReference>
<comment type="caution">
    <text evidence="3">The sequence shown here is derived from an EMBL/GenBank/DDBJ whole genome shotgun (WGS) entry which is preliminary data.</text>
</comment>
<feature type="non-terminal residue" evidence="3">
    <location>
        <position position="1"/>
    </location>
</feature>
<dbReference type="PANTHER" id="PTHR31962">
    <property type="entry name" value="SPHINGOLIPID LONG CHAIN BASE-RESPONSIVE PROTEIN PIL1"/>
    <property type="match status" value="1"/>
</dbReference>
<dbReference type="InterPro" id="IPR027267">
    <property type="entry name" value="AH/BAR_dom_sf"/>
</dbReference>
<feature type="compositionally biased region" description="Polar residues" evidence="2">
    <location>
        <begin position="262"/>
        <end position="277"/>
    </location>
</feature>